<evidence type="ECO:0000313" key="3">
    <source>
        <dbReference type="Proteomes" id="UP000002358"/>
    </source>
</evidence>
<dbReference type="AlphaFoldDB" id="A0A7M7TA77"/>
<accession>A0A7M7TA77</accession>
<dbReference type="GeneID" id="107982185"/>
<keyword evidence="3" id="KW-1185">Reference proteome</keyword>
<protein>
    <submittedName>
        <fullName evidence="2">Uncharacterized protein</fullName>
    </submittedName>
</protein>
<dbReference type="Proteomes" id="UP000002358">
    <property type="component" value="Chromosome 4"/>
</dbReference>
<dbReference type="PROSITE" id="PS51257">
    <property type="entry name" value="PROKAR_LIPOPROTEIN"/>
    <property type="match status" value="1"/>
</dbReference>
<dbReference type="InParanoid" id="A0A7M7TA77"/>
<feature type="chain" id="PRO_5029534520" evidence="1">
    <location>
        <begin position="25"/>
        <end position="66"/>
    </location>
</feature>
<evidence type="ECO:0000313" key="2">
    <source>
        <dbReference type="EnsemblMetazoa" id="XP_031786476"/>
    </source>
</evidence>
<name>A0A7M7TA77_NASVI</name>
<proteinExistence type="predicted"/>
<feature type="signal peptide" evidence="1">
    <location>
        <begin position="1"/>
        <end position="24"/>
    </location>
</feature>
<reference evidence="2" key="1">
    <citation type="submission" date="2021-01" db="UniProtKB">
        <authorList>
            <consortium name="EnsemblMetazoa"/>
        </authorList>
    </citation>
    <scope>IDENTIFICATION</scope>
</reference>
<dbReference type="RefSeq" id="XP_031786476.1">
    <property type="nucleotide sequence ID" value="XM_031930616.2"/>
</dbReference>
<evidence type="ECO:0000256" key="1">
    <source>
        <dbReference type="SAM" id="SignalP"/>
    </source>
</evidence>
<keyword evidence="1" id="KW-0732">Signal</keyword>
<sequence length="66" mass="7350">MSRICLLLLVVLVVACFVSKAVEASDLDNCTTNAHCGPSCFCDNGRCWWGCVHNRNGRKDVIHKLR</sequence>
<dbReference type="EnsemblMetazoa" id="XM_031930616">
    <property type="protein sequence ID" value="XP_031786476"/>
    <property type="gene ID" value="LOC107982185"/>
</dbReference>
<organism evidence="2 3">
    <name type="scientific">Nasonia vitripennis</name>
    <name type="common">Parasitic wasp</name>
    <dbReference type="NCBI Taxonomy" id="7425"/>
    <lineage>
        <taxon>Eukaryota</taxon>
        <taxon>Metazoa</taxon>
        <taxon>Ecdysozoa</taxon>
        <taxon>Arthropoda</taxon>
        <taxon>Hexapoda</taxon>
        <taxon>Insecta</taxon>
        <taxon>Pterygota</taxon>
        <taxon>Neoptera</taxon>
        <taxon>Endopterygota</taxon>
        <taxon>Hymenoptera</taxon>
        <taxon>Apocrita</taxon>
        <taxon>Proctotrupomorpha</taxon>
        <taxon>Chalcidoidea</taxon>
        <taxon>Pteromalidae</taxon>
        <taxon>Pteromalinae</taxon>
        <taxon>Nasonia</taxon>
    </lineage>
</organism>
<dbReference type="KEGG" id="nvi:107982185"/>